<evidence type="ECO:0000313" key="4">
    <source>
        <dbReference type="EMBL" id="CAF4117774.1"/>
    </source>
</evidence>
<feature type="region of interest" description="Disordered" evidence="2">
    <location>
        <begin position="479"/>
        <end position="502"/>
    </location>
</feature>
<dbReference type="Proteomes" id="UP000663838">
    <property type="component" value="Unassembled WGS sequence"/>
</dbReference>
<organism evidence="3 7">
    <name type="scientific">Rotaria socialis</name>
    <dbReference type="NCBI Taxonomy" id="392032"/>
    <lineage>
        <taxon>Eukaryota</taxon>
        <taxon>Metazoa</taxon>
        <taxon>Spiralia</taxon>
        <taxon>Gnathifera</taxon>
        <taxon>Rotifera</taxon>
        <taxon>Eurotatoria</taxon>
        <taxon>Bdelloidea</taxon>
        <taxon>Philodinida</taxon>
        <taxon>Philodinidae</taxon>
        <taxon>Rotaria</taxon>
    </lineage>
</organism>
<keyword evidence="1" id="KW-0175">Coiled coil</keyword>
<evidence type="ECO:0000256" key="2">
    <source>
        <dbReference type="SAM" id="MobiDB-lite"/>
    </source>
</evidence>
<dbReference type="AlphaFoldDB" id="A0A817UEL1"/>
<gene>
    <name evidence="4" type="ORF">HFQ381_LOCUS2113</name>
    <name evidence="5" type="ORF">QYT958_LOCUS2603</name>
    <name evidence="3" type="ORF">TIS948_LOCUS21739</name>
    <name evidence="6" type="ORF">TOA249_LOCUS8790</name>
</gene>
<accession>A0A817UEL1</accession>
<evidence type="ECO:0000313" key="7">
    <source>
        <dbReference type="Proteomes" id="UP000663825"/>
    </source>
</evidence>
<feature type="region of interest" description="Disordered" evidence="2">
    <location>
        <begin position="566"/>
        <end position="588"/>
    </location>
</feature>
<reference evidence="3" key="1">
    <citation type="submission" date="2021-02" db="EMBL/GenBank/DDBJ databases">
        <authorList>
            <person name="Nowell W R."/>
        </authorList>
    </citation>
    <scope>NUCLEOTIDE SEQUENCE</scope>
</reference>
<evidence type="ECO:0000313" key="6">
    <source>
        <dbReference type="EMBL" id="CAF4573765.1"/>
    </source>
</evidence>
<feature type="region of interest" description="Disordered" evidence="2">
    <location>
        <begin position="198"/>
        <end position="227"/>
    </location>
</feature>
<proteinExistence type="predicted"/>
<protein>
    <submittedName>
        <fullName evidence="3">Uncharacterized protein</fullName>
    </submittedName>
</protein>
<dbReference type="Proteomes" id="UP000663848">
    <property type="component" value="Unassembled WGS sequence"/>
</dbReference>
<dbReference type="Proteomes" id="UP000663825">
    <property type="component" value="Unassembled WGS sequence"/>
</dbReference>
<dbReference type="EMBL" id="CAJOBR010000172">
    <property type="protein sequence ID" value="CAF4475760.1"/>
    <property type="molecule type" value="Genomic_DNA"/>
</dbReference>
<dbReference type="EMBL" id="CAJOBO010000067">
    <property type="protein sequence ID" value="CAF4117774.1"/>
    <property type="molecule type" value="Genomic_DNA"/>
</dbReference>
<feature type="region of interest" description="Disordered" evidence="2">
    <location>
        <begin position="153"/>
        <end position="182"/>
    </location>
</feature>
<dbReference type="OrthoDB" id="545169at2759"/>
<dbReference type="Proteomes" id="UP000663851">
    <property type="component" value="Unassembled WGS sequence"/>
</dbReference>
<dbReference type="EMBL" id="CAJNXB010003762">
    <property type="protein sequence ID" value="CAF3334672.1"/>
    <property type="molecule type" value="Genomic_DNA"/>
</dbReference>
<sequence length="588" mass="68538">MRIYIFHNLEFEKWTQSLYNSMANHSGSNSDVDRSLCEVLLQILTDSLGIINKTPHDAFSLHEAAVKLSANQVKQSLEQLWSQSRSTSTSKKRITYEEFQNLAFSVYLKTMSALFINNDENDVPFDDGEYEYGHDDDDADEMNNAQVPIYDDDEEEDEDSENEEQINQNNSAQQNKSRGSYTDEMNLIDYVIEEEKEIGGAKGEDSESTSRSTTYSSLLGNDQDSDEMILSNETKTNQKSKLSTKEEGQIIRARAFLNRLDTKIQEKDELVKQIRESIYLTKDKITKMEQNKIRLEKDLDQAQDQQNPTTTNRLTGELNRLVREMALEHDVLIEFQSKLDAAEMDRTKSIIERARYNGEEVVLKEKESLLTEQKRSLAQLRQRQEDWKVTQMKRVHLSELHTQKQALEQQAAAQRSAMDEARRSKKIAHKYLQQTFEKIRTEKRNEEEASRADTEKKIKSLLNLRNAIERNKDTLSIQTAQKRAQERDVRDAKKREQRSIEDEGQNGLFYMLRKQKNEKLEEMQKRFAEQQDANRLAIVDKILKEENEKERKRRLYPELYKSTMNKPLAMPTSTSTITRPKDLAPISQ</sequence>
<evidence type="ECO:0000313" key="5">
    <source>
        <dbReference type="EMBL" id="CAF4475760.1"/>
    </source>
</evidence>
<feature type="compositionally biased region" description="Low complexity" evidence="2">
    <location>
        <begin position="165"/>
        <end position="175"/>
    </location>
</feature>
<feature type="coiled-coil region" evidence="1">
    <location>
        <begin position="363"/>
        <end position="471"/>
    </location>
</feature>
<evidence type="ECO:0000256" key="1">
    <source>
        <dbReference type="SAM" id="Coils"/>
    </source>
</evidence>
<evidence type="ECO:0000313" key="3">
    <source>
        <dbReference type="EMBL" id="CAF3334672.1"/>
    </source>
</evidence>
<comment type="caution">
    <text evidence="3">The sequence shown here is derived from an EMBL/GenBank/DDBJ whole genome shotgun (WGS) entry which is preliminary data.</text>
</comment>
<feature type="coiled-coil region" evidence="1">
    <location>
        <begin position="257"/>
        <end position="305"/>
    </location>
</feature>
<feature type="compositionally biased region" description="Basic and acidic residues" evidence="2">
    <location>
        <begin position="483"/>
        <end position="501"/>
    </location>
</feature>
<feature type="compositionally biased region" description="Acidic residues" evidence="2">
    <location>
        <begin position="153"/>
        <end position="164"/>
    </location>
</feature>
<dbReference type="EMBL" id="CAJOBS010000423">
    <property type="protein sequence ID" value="CAF4573765.1"/>
    <property type="molecule type" value="Genomic_DNA"/>
</dbReference>
<name>A0A817UEL1_9BILA</name>